<proteinExistence type="inferred from homology"/>
<comment type="similarity">
    <text evidence="2">Belongs to the plant DMP1 protein family.</text>
</comment>
<accession>A0A835HUH7</accession>
<evidence type="ECO:0000313" key="8">
    <source>
        <dbReference type="Proteomes" id="UP000631114"/>
    </source>
</evidence>
<evidence type="ECO:0000313" key="7">
    <source>
        <dbReference type="EMBL" id="KAF9605001.1"/>
    </source>
</evidence>
<evidence type="ECO:0000256" key="5">
    <source>
        <dbReference type="ARBA" id="ARBA00023136"/>
    </source>
</evidence>
<dbReference type="Proteomes" id="UP000631114">
    <property type="component" value="Unassembled WGS sequence"/>
</dbReference>
<keyword evidence="5 6" id="KW-0472">Membrane</keyword>
<keyword evidence="3 6" id="KW-0812">Transmembrane</keyword>
<evidence type="ECO:0000256" key="2">
    <source>
        <dbReference type="ARBA" id="ARBA00008707"/>
    </source>
</evidence>
<comment type="subcellular location">
    <subcellularLocation>
        <location evidence="1">Membrane</location>
        <topology evidence="1">Multi-pass membrane protein</topology>
    </subcellularLocation>
</comment>
<keyword evidence="4 6" id="KW-1133">Transmembrane helix</keyword>
<dbReference type="Pfam" id="PF05078">
    <property type="entry name" value="DUF679"/>
    <property type="match status" value="1"/>
</dbReference>
<dbReference type="PANTHER" id="PTHR31621:SF0">
    <property type="entry name" value="PROTEIN DMP6"/>
    <property type="match status" value="1"/>
</dbReference>
<comment type="caution">
    <text evidence="7">The sequence shown here is derived from an EMBL/GenBank/DDBJ whole genome shotgun (WGS) entry which is preliminary data.</text>
</comment>
<dbReference type="OrthoDB" id="525686at2759"/>
<evidence type="ECO:0000256" key="3">
    <source>
        <dbReference type="ARBA" id="ARBA00022692"/>
    </source>
</evidence>
<evidence type="ECO:0000256" key="6">
    <source>
        <dbReference type="SAM" id="Phobius"/>
    </source>
</evidence>
<dbReference type="GO" id="GO:0016020">
    <property type="term" value="C:membrane"/>
    <property type="evidence" value="ECO:0007669"/>
    <property type="project" value="UniProtKB-SubCell"/>
</dbReference>
<gene>
    <name evidence="7" type="ORF">IFM89_012957</name>
</gene>
<feature type="transmembrane region" description="Helical" evidence="6">
    <location>
        <begin position="76"/>
        <end position="94"/>
    </location>
</feature>
<keyword evidence="8" id="KW-1185">Reference proteome</keyword>
<dbReference type="GO" id="GO:0005737">
    <property type="term" value="C:cytoplasm"/>
    <property type="evidence" value="ECO:0007669"/>
    <property type="project" value="UniProtKB-ARBA"/>
</dbReference>
<dbReference type="AlphaFoldDB" id="A0A835HUH7"/>
<organism evidence="7 8">
    <name type="scientific">Coptis chinensis</name>
    <dbReference type="NCBI Taxonomy" id="261450"/>
    <lineage>
        <taxon>Eukaryota</taxon>
        <taxon>Viridiplantae</taxon>
        <taxon>Streptophyta</taxon>
        <taxon>Embryophyta</taxon>
        <taxon>Tracheophyta</taxon>
        <taxon>Spermatophyta</taxon>
        <taxon>Magnoliopsida</taxon>
        <taxon>Ranunculales</taxon>
        <taxon>Ranunculaceae</taxon>
        <taxon>Coptidoideae</taxon>
        <taxon>Coptis</taxon>
    </lineage>
</organism>
<dbReference type="PANTHER" id="PTHR31621">
    <property type="entry name" value="PROTEIN DMP3"/>
    <property type="match status" value="1"/>
</dbReference>
<evidence type="ECO:0000256" key="4">
    <source>
        <dbReference type="ARBA" id="ARBA00022989"/>
    </source>
</evidence>
<dbReference type="GO" id="GO:0010256">
    <property type="term" value="P:endomembrane system organization"/>
    <property type="evidence" value="ECO:0007669"/>
    <property type="project" value="TreeGrafter"/>
</dbReference>
<dbReference type="InterPro" id="IPR007770">
    <property type="entry name" value="DMP"/>
</dbReference>
<reference evidence="7 8" key="1">
    <citation type="submission" date="2020-10" db="EMBL/GenBank/DDBJ databases">
        <title>The Coptis chinensis genome and diversification of protoberbering-type alkaloids.</title>
        <authorList>
            <person name="Wang B."/>
            <person name="Shu S."/>
            <person name="Song C."/>
            <person name="Liu Y."/>
        </authorList>
    </citation>
    <scope>NUCLEOTIDE SEQUENCE [LARGE SCALE GENOMIC DNA]</scope>
    <source>
        <strain evidence="7">HL-2020</strain>
        <tissue evidence="7">Leaf</tissue>
    </source>
</reference>
<protein>
    <submittedName>
        <fullName evidence="7">Uncharacterized protein</fullName>
    </submittedName>
</protein>
<evidence type="ECO:0000256" key="1">
    <source>
        <dbReference type="ARBA" id="ARBA00004141"/>
    </source>
</evidence>
<name>A0A835HUH7_9MAGN</name>
<sequence length="126" mass="13734">MENEESSIFDENRQPLLKYPQIADAEQQTPIQKAISQTFQWTAHLANLLPTGTALAFQLLSPILSNQGRCDTVSRPMTAALVILCGISCFILCFTDSFRDDNGKVCYGLATFRGLWAIDGSASSGA</sequence>
<dbReference type="EMBL" id="JADFTS010000005">
    <property type="protein sequence ID" value="KAF9605001.1"/>
    <property type="molecule type" value="Genomic_DNA"/>
</dbReference>